<dbReference type="Proteomes" id="UP000663923">
    <property type="component" value="Chromosome"/>
</dbReference>
<keyword evidence="1" id="KW-0812">Transmembrane</keyword>
<evidence type="ECO:0000313" key="2">
    <source>
        <dbReference type="EMBL" id="QTD54988.1"/>
    </source>
</evidence>
<evidence type="ECO:0000313" key="3">
    <source>
        <dbReference type="Proteomes" id="UP000663923"/>
    </source>
</evidence>
<feature type="transmembrane region" description="Helical" evidence="1">
    <location>
        <begin position="62"/>
        <end position="82"/>
    </location>
</feature>
<sequence>MTKILRDPFLRFGAVIVKTGQYLFALAAVLVLLLVPLSIVFGDEVLQTIHQHFAFADSHYPVGSVVTLLLFVSAVLALWWMFFRYLTHIVDTVVAGDPFIASNANRLQHMAFLLLAIQVIYIPTAAFGLIVETAFKGPTSEVDVFWDFTGLLMVITLFIFARVFRHGTDMRSDLRGTI</sequence>
<keyword evidence="3" id="KW-1185">Reference proteome</keyword>
<name>A0ABX7T4T4_9SPHN</name>
<feature type="transmembrane region" description="Helical" evidence="1">
    <location>
        <begin position="21"/>
        <end position="42"/>
    </location>
</feature>
<organism evidence="2 3">
    <name type="scientific">Parasphingorhabdus cellanae</name>
    <dbReference type="NCBI Taxonomy" id="2806553"/>
    <lineage>
        <taxon>Bacteria</taxon>
        <taxon>Pseudomonadati</taxon>
        <taxon>Pseudomonadota</taxon>
        <taxon>Alphaproteobacteria</taxon>
        <taxon>Sphingomonadales</taxon>
        <taxon>Sphingomonadaceae</taxon>
        <taxon>Parasphingorhabdus</taxon>
    </lineage>
</organism>
<dbReference type="RefSeq" id="WP_207986815.1">
    <property type="nucleotide sequence ID" value="NZ_CP071794.1"/>
</dbReference>
<gene>
    <name evidence="2" type="ORF">J4G78_12175</name>
</gene>
<dbReference type="EMBL" id="CP071794">
    <property type="protein sequence ID" value="QTD54988.1"/>
    <property type="molecule type" value="Genomic_DNA"/>
</dbReference>
<accession>A0ABX7T4T4</accession>
<proteinExistence type="predicted"/>
<keyword evidence="1" id="KW-0472">Membrane</keyword>
<protein>
    <submittedName>
        <fullName evidence="2">DUF2975 domain-containing protein</fullName>
    </submittedName>
</protein>
<feature type="transmembrane region" description="Helical" evidence="1">
    <location>
        <begin position="144"/>
        <end position="164"/>
    </location>
</feature>
<reference evidence="2 3" key="1">
    <citation type="submission" date="2021-03" db="EMBL/GenBank/DDBJ databases">
        <title>Complete genome of Parasphingorhabdus_sp.JHSY0214.</title>
        <authorList>
            <person name="Yoo J.H."/>
            <person name="Bae J.W."/>
        </authorList>
    </citation>
    <scope>NUCLEOTIDE SEQUENCE [LARGE SCALE GENOMIC DNA]</scope>
    <source>
        <strain evidence="2 3">JHSY0214</strain>
    </source>
</reference>
<feature type="transmembrane region" description="Helical" evidence="1">
    <location>
        <begin position="111"/>
        <end position="132"/>
    </location>
</feature>
<evidence type="ECO:0000256" key="1">
    <source>
        <dbReference type="SAM" id="Phobius"/>
    </source>
</evidence>
<keyword evidence="1" id="KW-1133">Transmembrane helix</keyword>